<dbReference type="GO" id="GO:0003700">
    <property type="term" value="F:DNA-binding transcription factor activity"/>
    <property type="evidence" value="ECO:0007669"/>
    <property type="project" value="InterPro"/>
</dbReference>
<dbReference type="InterPro" id="IPR036390">
    <property type="entry name" value="WH_DNA-bd_sf"/>
</dbReference>
<dbReference type="HOGENOM" id="CLU_083287_27_7_5"/>
<evidence type="ECO:0000256" key="2">
    <source>
        <dbReference type="ARBA" id="ARBA00023125"/>
    </source>
</evidence>
<dbReference type="KEGG" id="acr:Acry_3007"/>
<dbReference type="GO" id="GO:0006950">
    <property type="term" value="P:response to stress"/>
    <property type="evidence" value="ECO:0007669"/>
    <property type="project" value="TreeGrafter"/>
</dbReference>
<evidence type="ECO:0000256" key="1">
    <source>
        <dbReference type="ARBA" id="ARBA00023015"/>
    </source>
</evidence>
<dbReference type="Proteomes" id="UP000000245">
    <property type="component" value="Chromosome"/>
</dbReference>
<evidence type="ECO:0000256" key="4">
    <source>
        <dbReference type="SAM" id="MobiDB-lite"/>
    </source>
</evidence>
<dbReference type="Gene3D" id="1.10.10.10">
    <property type="entry name" value="Winged helix-like DNA-binding domain superfamily/Winged helix DNA-binding domain"/>
    <property type="match status" value="1"/>
</dbReference>
<dbReference type="RefSeq" id="WP_007424000.1">
    <property type="nucleotide sequence ID" value="NC_009484.1"/>
</dbReference>
<dbReference type="SUPFAM" id="SSF46785">
    <property type="entry name" value="Winged helix' DNA-binding domain"/>
    <property type="match status" value="1"/>
</dbReference>
<gene>
    <name evidence="6" type="ordered locus">Acry_3007</name>
</gene>
<keyword evidence="3" id="KW-0804">Transcription</keyword>
<dbReference type="InterPro" id="IPR000835">
    <property type="entry name" value="HTH_MarR-typ"/>
</dbReference>
<dbReference type="eggNOG" id="COG1846">
    <property type="taxonomic scope" value="Bacteria"/>
</dbReference>
<feature type="domain" description="HTH marR-type" evidence="5">
    <location>
        <begin position="6"/>
        <end position="138"/>
    </location>
</feature>
<evidence type="ECO:0000313" key="6">
    <source>
        <dbReference type="EMBL" id="ABQ32197.1"/>
    </source>
</evidence>
<accession>A5G2W5</accession>
<dbReference type="InterPro" id="IPR036388">
    <property type="entry name" value="WH-like_DNA-bd_sf"/>
</dbReference>
<reference evidence="6 7" key="1">
    <citation type="submission" date="2007-05" db="EMBL/GenBank/DDBJ databases">
        <title>Complete sequence of chromosome of Acidiphilium cryptum JF-5.</title>
        <authorList>
            <consortium name="US DOE Joint Genome Institute"/>
            <person name="Copeland A."/>
            <person name="Lucas S."/>
            <person name="Lapidus A."/>
            <person name="Barry K."/>
            <person name="Detter J.C."/>
            <person name="Glavina del Rio T."/>
            <person name="Hammon N."/>
            <person name="Israni S."/>
            <person name="Dalin E."/>
            <person name="Tice H."/>
            <person name="Pitluck S."/>
            <person name="Sims D."/>
            <person name="Brettin T."/>
            <person name="Bruce D."/>
            <person name="Han C."/>
            <person name="Schmutz J."/>
            <person name="Larimer F."/>
            <person name="Land M."/>
            <person name="Hauser L."/>
            <person name="Kyrpides N."/>
            <person name="Kim E."/>
            <person name="Magnuson T."/>
            <person name="Richardson P."/>
        </authorList>
    </citation>
    <scope>NUCLEOTIDE SEQUENCE [LARGE SCALE GENOMIC DNA]</scope>
    <source>
        <strain evidence="6 7">JF-5</strain>
    </source>
</reference>
<dbReference type="AlphaFoldDB" id="A5G2W5"/>
<dbReference type="STRING" id="349163.Acry_3007"/>
<evidence type="ECO:0000259" key="5">
    <source>
        <dbReference type="PROSITE" id="PS50995"/>
    </source>
</evidence>
<keyword evidence="7" id="KW-1185">Reference proteome</keyword>
<sequence length="182" mass="19364">MDEDLTSATLRAIRRILRATDQGSHRLYAATGLTTSQFLVLQEIDRRGDATPGTIATALQFGQATITNIADRLVAAGLITRRRGERDKRQVILAATDAGRAALGRAPDLLQERFRDRFQGLPLWERAMILAALERVGSLLDASGIDAAPLIAAGAIDRAAGPPAEAEPAPRQDAAPAIGHPS</sequence>
<keyword evidence="1" id="KW-0805">Transcription regulation</keyword>
<name>A5G2W5_ACICJ</name>
<evidence type="ECO:0000256" key="3">
    <source>
        <dbReference type="ARBA" id="ARBA00023163"/>
    </source>
</evidence>
<dbReference type="PANTHER" id="PTHR33164">
    <property type="entry name" value="TRANSCRIPTIONAL REGULATOR, MARR FAMILY"/>
    <property type="match status" value="1"/>
</dbReference>
<keyword evidence="2" id="KW-0238">DNA-binding</keyword>
<dbReference type="PRINTS" id="PR00598">
    <property type="entry name" value="HTHMARR"/>
</dbReference>
<feature type="region of interest" description="Disordered" evidence="4">
    <location>
        <begin position="160"/>
        <end position="182"/>
    </location>
</feature>
<dbReference type="PANTHER" id="PTHR33164:SF89">
    <property type="entry name" value="MARR FAMILY REGULATORY PROTEIN"/>
    <property type="match status" value="1"/>
</dbReference>
<dbReference type="GO" id="GO:0003677">
    <property type="term" value="F:DNA binding"/>
    <property type="evidence" value="ECO:0007669"/>
    <property type="project" value="UniProtKB-KW"/>
</dbReference>
<dbReference type="PROSITE" id="PS01117">
    <property type="entry name" value="HTH_MARR_1"/>
    <property type="match status" value="1"/>
</dbReference>
<protein>
    <submittedName>
        <fullName evidence="6">Transcriptional regulator, MarR family</fullName>
    </submittedName>
</protein>
<dbReference type="Pfam" id="PF01047">
    <property type="entry name" value="MarR"/>
    <property type="match status" value="1"/>
</dbReference>
<organism evidence="6 7">
    <name type="scientific">Acidiphilium cryptum (strain JF-5)</name>
    <dbReference type="NCBI Taxonomy" id="349163"/>
    <lineage>
        <taxon>Bacteria</taxon>
        <taxon>Pseudomonadati</taxon>
        <taxon>Pseudomonadota</taxon>
        <taxon>Alphaproteobacteria</taxon>
        <taxon>Acetobacterales</taxon>
        <taxon>Acidocellaceae</taxon>
        <taxon>Acidiphilium</taxon>
    </lineage>
</organism>
<dbReference type="InterPro" id="IPR039422">
    <property type="entry name" value="MarR/SlyA-like"/>
</dbReference>
<evidence type="ECO:0000313" key="7">
    <source>
        <dbReference type="Proteomes" id="UP000000245"/>
    </source>
</evidence>
<dbReference type="EMBL" id="CP000697">
    <property type="protein sequence ID" value="ABQ32197.1"/>
    <property type="molecule type" value="Genomic_DNA"/>
</dbReference>
<dbReference type="PROSITE" id="PS50995">
    <property type="entry name" value="HTH_MARR_2"/>
    <property type="match status" value="1"/>
</dbReference>
<proteinExistence type="predicted"/>
<dbReference type="SMART" id="SM00347">
    <property type="entry name" value="HTH_MARR"/>
    <property type="match status" value="1"/>
</dbReference>
<dbReference type="InterPro" id="IPR023187">
    <property type="entry name" value="Tscrpt_reg_MarR-type_CS"/>
</dbReference>